<keyword evidence="4" id="KW-1185">Reference proteome</keyword>
<keyword evidence="1" id="KW-0472">Membrane</keyword>
<keyword evidence="1" id="KW-1133">Transmembrane helix</keyword>
<name>A0A1G8K204_9RHOO</name>
<evidence type="ECO:0000313" key="3">
    <source>
        <dbReference type="EMBL" id="SDI37475.1"/>
    </source>
</evidence>
<dbReference type="AlphaFoldDB" id="A0A1G8K204"/>
<dbReference type="RefSeq" id="WP_091939198.1">
    <property type="nucleotide sequence ID" value="NZ_FNCY01000017.1"/>
</dbReference>
<dbReference type="STRING" id="83767.SAMN05660652_03325"/>
<reference evidence="3 4" key="1">
    <citation type="submission" date="2016-10" db="EMBL/GenBank/DDBJ databases">
        <authorList>
            <person name="de Groot N.N."/>
        </authorList>
    </citation>
    <scope>NUCLEOTIDE SEQUENCE [LARGE SCALE GENOMIC DNA]</scope>
    <source>
        <strain evidence="3 4">DSM 5885</strain>
    </source>
</reference>
<keyword evidence="1" id="KW-0812">Transmembrane</keyword>
<evidence type="ECO:0000259" key="2">
    <source>
        <dbReference type="Pfam" id="PF07331"/>
    </source>
</evidence>
<feature type="transmembrane region" description="Helical" evidence="1">
    <location>
        <begin position="74"/>
        <end position="100"/>
    </location>
</feature>
<dbReference type="InterPro" id="IPR009936">
    <property type="entry name" value="DUF1468"/>
</dbReference>
<dbReference type="Pfam" id="PF07331">
    <property type="entry name" value="TctB"/>
    <property type="match status" value="1"/>
</dbReference>
<accession>A0A1G8K204</accession>
<feature type="transmembrane region" description="Helical" evidence="1">
    <location>
        <begin position="112"/>
        <end position="132"/>
    </location>
</feature>
<dbReference type="EMBL" id="FNCY01000017">
    <property type="protein sequence ID" value="SDI37475.1"/>
    <property type="molecule type" value="Genomic_DNA"/>
</dbReference>
<feature type="domain" description="DUF1468" evidence="2">
    <location>
        <begin position="4"/>
        <end position="137"/>
    </location>
</feature>
<dbReference type="Proteomes" id="UP000198607">
    <property type="component" value="Unassembled WGS sequence"/>
</dbReference>
<protein>
    <submittedName>
        <fullName evidence="3">Tripartite tricarboxylate transporter TctB family protein</fullName>
    </submittedName>
</protein>
<gene>
    <name evidence="3" type="ORF">SAMN05660652_03325</name>
</gene>
<dbReference type="OrthoDB" id="6183775at2"/>
<proteinExistence type="predicted"/>
<evidence type="ECO:0000313" key="4">
    <source>
        <dbReference type="Proteomes" id="UP000198607"/>
    </source>
</evidence>
<evidence type="ECO:0000256" key="1">
    <source>
        <dbReference type="SAM" id="Phobius"/>
    </source>
</evidence>
<sequence>MGLLAGIIPLLLGILACIGAVQLDIGRLSQPGAGLWPFILSIALIVCALLLFVKDVRPLNYDRFSAQSKRVVASALAIAVFVLVFQSLGLVPAVVGLLLFQLKQVGGESWKSAVAVTAGMSALVYGLFSLWLKIPFPGLIS</sequence>
<organism evidence="3 4">
    <name type="scientific">Propionivibrio dicarboxylicus</name>
    <dbReference type="NCBI Taxonomy" id="83767"/>
    <lineage>
        <taxon>Bacteria</taxon>
        <taxon>Pseudomonadati</taxon>
        <taxon>Pseudomonadota</taxon>
        <taxon>Betaproteobacteria</taxon>
        <taxon>Rhodocyclales</taxon>
        <taxon>Rhodocyclaceae</taxon>
        <taxon>Propionivibrio</taxon>
    </lineage>
</organism>
<feature type="transmembrane region" description="Helical" evidence="1">
    <location>
        <begin position="33"/>
        <end position="53"/>
    </location>
</feature>